<feature type="region of interest" description="Disordered" evidence="1">
    <location>
        <begin position="37"/>
        <end position="62"/>
    </location>
</feature>
<comment type="caution">
    <text evidence="2">The sequence shown here is derived from an EMBL/GenBank/DDBJ whole genome shotgun (WGS) entry which is preliminary data.</text>
</comment>
<sequence length="87" mass="8726">MGGAGGAQARSAEHRRGVGIVLFCCILSAWSCGDDEACPHSPGGEKPPDPCEADPREDPGAVSDACGVFAQAEPDDVTCVLARLGGG</sequence>
<name>A0A150QHD2_SORCE</name>
<dbReference type="EMBL" id="JEMA01000685">
    <property type="protein sequence ID" value="KYF67068.1"/>
    <property type="molecule type" value="Genomic_DNA"/>
</dbReference>
<protein>
    <submittedName>
        <fullName evidence="2">Uncharacterized protein</fullName>
    </submittedName>
</protein>
<feature type="compositionally biased region" description="Basic and acidic residues" evidence="1">
    <location>
        <begin position="46"/>
        <end position="59"/>
    </location>
</feature>
<dbReference type="Proteomes" id="UP000075260">
    <property type="component" value="Unassembled WGS sequence"/>
</dbReference>
<evidence type="ECO:0000256" key="1">
    <source>
        <dbReference type="SAM" id="MobiDB-lite"/>
    </source>
</evidence>
<organism evidence="2 3">
    <name type="scientific">Sorangium cellulosum</name>
    <name type="common">Polyangium cellulosum</name>
    <dbReference type="NCBI Taxonomy" id="56"/>
    <lineage>
        <taxon>Bacteria</taxon>
        <taxon>Pseudomonadati</taxon>
        <taxon>Myxococcota</taxon>
        <taxon>Polyangia</taxon>
        <taxon>Polyangiales</taxon>
        <taxon>Polyangiaceae</taxon>
        <taxon>Sorangium</taxon>
    </lineage>
</organism>
<evidence type="ECO:0000313" key="2">
    <source>
        <dbReference type="EMBL" id="KYF67068.1"/>
    </source>
</evidence>
<reference evidence="2 3" key="1">
    <citation type="submission" date="2014-02" db="EMBL/GenBank/DDBJ databases">
        <title>The small core and large imbalanced accessory genome model reveals a collaborative survival strategy of Sorangium cellulosum strains in nature.</title>
        <authorList>
            <person name="Han K."/>
            <person name="Peng R."/>
            <person name="Blom J."/>
            <person name="Li Y.-Z."/>
        </authorList>
    </citation>
    <scope>NUCLEOTIDE SEQUENCE [LARGE SCALE GENOMIC DNA]</scope>
    <source>
        <strain evidence="2 3">So0008-312</strain>
    </source>
</reference>
<proteinExistence type="predicted"/>
<dbReference type="AlphaFoldDB" id="A0A150QHD2"/>
<evidence type="ECO:0000313" key="3">
    <source>
        <dbReference type="Proteomes" id="UP000075260"/>
    </source>
</evidence>
<gene>
    <name evidence="2" type="ORF">BE15_25420</name>
</gene>
<accession>A0A150QHD2</accession>